<reference evidence="1 2" key="1">
    <citation type="submission" date="2015-01" db="EMBL/GenBank/DDBJ databases">
        <title>Jeotgalibacillus campisalis genome sequencing.</title>
        <authorList>
            <person name="Goh K.M."/>
            <person name="Chan K.-G."/>
            <person name="Yaakop A.S."/>
            <person name="Ee R."/>
            <person name="Gan H.M."/>
            <person name="Chan C.S."/>
        </authorList>
    </citation>
    <scope>NUCLEOTIDE SEQUENCE [LARGE SCALE GENOMIC DNA]</scope>
    <source>
        <strain evidence="1 2">SF-57</strain>
    </source>
</reference>
<dbReference type="PATRIC" id="fig|220754.4.peg.1316"/>
<evidence type="ECO:0000313" key="1">
    <source>
        <dbReference type="EMBL" id="KIL48708.1"/>
    </source>
</evidence>
<keyword evidence="2" id="KW-1185">Reference proteome</keyword>
<proteinExistence type="predicted"/>
<dbReference type="AlphaFoldDB" id="A0A0C2VXK7"/>
<comment type="caution">
    <text evidence="1">The sequence shown here is derived from an EMBL/GenBank/DDBJ whole genome shotgun (WGS) entry which is preliminary data.</text>
</comment>
<dbReference type="Proteomes" id="UP000031972">
    <property type="component" value="Unassembled WGS sequence"/>
</dbReference>
<accession>A0A0C2VXK7</accession>
<evidence type="ECO:0000313" key="2">
    <source>
        <dbReference type="Proteomes" id="UP000031972"/>
    </source>
</evidence>
<organism evidence="1 2">
    <name type="scientific">Jeotgalibacillus campisalis</name>
    <dbReference type="NCBI Taxonomy" id="220754"/>
    <lineage>
        <taxon>Bacteria</taxon>
        <taxon>Bacillati</taxon>
        <taxon>Bacillota</taxon>
        <taxon>Bacilli</taxon>
        <taxon>Bacillales</taxon>
        <taxon>Caryophanaceae</taxon>
        <taxon>Jeotgalibacillus</taxon>
    </lineage>
</organism>
<protein>
    <submittedName>
        <fullName evidence="1">Uncharacterized protein</fullName>
    </submittedName>
</protein>
<sequence length="42" mass="4717">MRKGPIIAVKKLRKYSNPAASRSSEVEDCIKSLLLYVYGFIA</sequence>
<dbReference type="EMBL" id="JXRR01000011">
    <property type="protein sequence ID" value="KIL48708.1"/>
    <property type="molecule type" value="Genomic_DNA"/>
</dbReference>
<name>A0A0C2VXK7_9BACL</name>
<gene>
    <name evidence="1" type="ORF">KR50_12930</name>
</gene>